<dbReference type="Proteomes" id="UP000788993">
    <property type="component" value="Unassembled WGS sequence"/>
</dbReference>
<accession>A0A9P8PSQ9</accession>
<keyword evidence="2" id="KW-1185">Reference proteome</keyword>
<gene>
    <name evidence="1" type="ORF">OGATHE_000352</name>
</gene>
<evidence type="ECO:0000313" key="2">
    <source>
        <dbReference type="Proteomes" id="UP000788993"/>
    </source>
</evidence>
<dbReference type="EMBL" id="JAEUBD010000095">
    <property type="protein sequence ID" value="KAH3677698.1"/>
    <property type="molecule type" value="Genomic_DNA"/>
</dbReference>
<dbReference type="AlphaFoldDB" id="A0A9P8PSQ9"/>
<protein>
    <submittedName>
        <fullName evidence="1">Uncharacterized protein</fullName>
    </submittedName>
</protein>
<proteinExistence type="predicted"/>
<evidence type="ECO:0000313" key="1">
    <source>
        <dbReference type="EMBL" id="KAH3677698.1"/>
    </source>
</evidence>
<reference evidence="1" key="2">
    <citation type="submission" date="2021-01" db="EMBL/GenBank/DDBJ databases">
        <authorList>
            <person name="Schikora-Tamarit M.A."/>
        </authorList>
    </citation>
    <scope>NUCLEOTIDE SEQUENCE</scope>
    <source>
        <strain evidence="1">NCAIM Y.01608</strain>
    </source>
</reference>
<name>A0A9P8PSQ9_9ASCO</name>
<comment type="caution">
    <text evidence="1">The sequence shown here is derived from an EMBL/GenBank/DDBJ whole genome shotgun (WGS) entry which is preliminary data.</text>
</comment>
<sequence length="341" mass="36521">MQSQTVSSGVGVGHGAYGGVVDGRDKTIVVVLLEVHVHNASGPHVGHLVGEEGRDIGEFSRLDGVAAVLGEEDGNCEVGELLEIGSLVLISAGEVVGRGDSGLGVVVRRVSDWNGTVSPVLHVLLHVSDGSLDERSGVSVGRVCDDLVSGKKSKHVVVLLHHVDHRRVSLVQGLRPLRVRGRDRQFRLRKIRNHIDARVLQERHAVAVVSVGIQSIHSDDIGVQLPQVRNVSFAGGLVGQRIDKRRVGGQSSVGLVGHSSNIELGSVVRVKEFVSNNFDGWEVGGGLGHSGHGAKEGADRFPREDHDCNKRIFKFVRNVQIFSGAAIFVYLYVPFSCACQA</sequence>
<reference evidence="1" key="1">
    <citation type="journal article" date="2021" name="Open Biol.">
        <title>Shared evolutionary footprints suggest mitochondrial oxidative damage underlies multiple complex I losses in fungi.</title>
        <authorList>
            <person name="Schikora-Tamarit M.A."/>
            <person name="Marcet-Houben M."/>
            <person name="Nosek J."/>
            <person name="Gabaldon T."/>
        </authorList>
    </citation>
    <scope>NUCLEOTIDE SEQUENCE</scope>
    <source>
        <strain evidence="1">NCAIM Y.01608</strain>
    </source>
</reference>
<organism evidence="1 2">
    <name type="scientific">Ogataea polymorpha</name>
    <dbReference type="NCBI Taxonomy" id="460523"/>
    <lineage>
        <taxon>Eukaryota</taxon>
        <taxon>Fungi</taxon>
        <taxon>Dikarya</taxon>
        <taxon>Ascomycota</taxon>
        <taxon>Saccharomycotina</taxon>
        <taxon>Pichiomycetes</taxon>
        <taxon>Pichiales</taxon>
        <taxon>Pichiaceae</taxon>
        <taxon>Ogataea</taxon>
    </lineage>
</organism>